<comment type="cofactor">
    <cofactor evidence="1">
        <name>Co(2+)</name>
        <dbReference type="ChEBI" id="CHEBI:48828"/>
    </cofactor>
</comment>
<comment type="similarity">
    <text evidence="8">Belongs to the Nudix hydrolase family. NUDT16 subfamily.</text>
</comment>
<dbReference type="SUPFAM" id="SSF55811">
    <property type="entry name" value="Nudix"/>
    <property type="match status" value="1"/>
</dbReference>
<evidence type="ECO:0000313" key="19">
    <source>
        <dbReference type="EMBL" id="JAS32326.1"/>
    </source>
</evidence>
<sequence length="246" mass="27959">MLRLIFNCGVLAPIRLGIKTVMAVSKDTGDRTWGHLATTEHFGRVTDMSDYIFLSQDDLKNEPYKSSAKASHCMLYAKNNVKTFGVYNPRAAVLMQMRFDGYLGFPGGLVDKGEDSITALNREMKEEMDLDLNKYHITQRDYVVSHYSRSKMLCLHFYALEVTLKDFVQIERHSLLSKDFGSEVLGTIRVPLYTMGDGYRGFPTFLTNAFIGNSRLQLIYTLTQRNILSKEEINLAESAILVTVKL</sequence>
<protein>
    <recommendedName>
        <fullName evidence="10">U8 snoRNA-decapping enzyme</fullName>
        <ecNumber evidence="9">3.6.1.64</ecNumber>
    </recommendedName>
    <alternativeName>
        <fullName evidence="13">IDP phosphatase</fullName>
    </alternativeName>
    <alternativeName>
        <fullName evidence="11">Inosine diphosphate phosphatase</fullName>
    </alternativeName>
    <alternativeName>
        <fullName evidence="12">Nucleoside diphosphate-linked moiety X motif 16</fullName>
    </alternativeName>
    <alternativeName>
        <fullName evidence="14">m7GpppN-mRNA hydrolase</fullName>
    </alternativeName>
</protein>
<dbReference type="GO" id="GO:0009117">
    <property type="term" value="P:nucleotide metabolic process"/>
    <property type="evidence" value="ECO:0007669"/>
    <property type="project" value="UniProtKB-KW"/>
</dbReference>
<keyword evidence="7" id="KW-0539">Nucleus</keyword>
<dbReference type="GO" id="GO:0005730">
    <property type="term" value="C:nucleolus"/>
    <property type="evidence" value="ECO:0007669"/>
    <property type="project" value="UniProtKB-SubCell"/>
</dbReference>
<evidence type="ECO:0000256" key="8">
    <source>
        <dbReference type="ARBA" id="ARBA00038173"/>
    </source>
</evidence>
<evidence type="ECO:0000256" key="14">
    <source>
        <dbReference type="ARBA" id="ARBA00043162"/>
    </source>
</evidence>
<dbReference type="GO" id="GO:0030515">
    <property type="term" value="F:snoRNA binding"/>
    <property type="evidence" value="ECO:0007669"/>
    <property type="project" value="TreeGrafter"/>
</dbReference>
<evidence type="ECO:0000256" key="16">
    <source>
        <dbReference type="ARBA" id="ARBA00047875"/>
    </source>
</evidence>
<evidence type="ECO:0000256" key="4">
    <source>
        <dbReference type="ARBA" id="ARBA00022801"/>
    </source>
</evidence>
<comment type="catalytic activity">
    <reaction evidence="16">
        <text>IDP + H2O = IMP + phosphate + H(+)</text>
        <dbReference type="Rhea" id="RHEA:35207"/>
        <dbReference type="ChEBI" id="CHEBI:15377"/>
        <dbReference type="ChEBI" id="CHEBI:15378"/>
        <dbReference type="ChEBI" id="CHEBI:43474"/>
        <dbReference type="ChEBI" id="CHEBI:58053"/>
        <dbReference type="ChEBI" id="CHEBI:58280"/>
        <dbReference type="EC" id="3.6.1.64"/>
    </reaction>
    <physiologicalReaction direction="left-to-right" evidence="16">
        <dbReference type="Rhea" id="RHEA:35208"/>
    </physiologicalReaction>
</comment>
<dbReference type="PANTHER" id="PTHR31699:SF1">
    <property type="entry name" value="U8 SNORNA-DECAPPING ENZYME"/>
    <property type="match status" value="1"/>
</dbReference>
<evidence type="ECO:0000256" key="10">
    <source>
        <dbReference type="ARBA" id="ARBA00039871"/>
    </source>
</evidence>
<keyword evidence="4" id="KW-0378">Hydrolase</keyword>
<comment type="catalytic activity">
    <reaction evidence="17">
        <text>dIDP + H2O = dIMP + phosphate + H(+)</text>
        <dbReference type="Rhea" id="RHEA:35211"/>
        <dbReference type="ChEBI" id="CHEBI:15377"/>
        <dbReference type="ChEBI" id="CHEBI:15378"/>
        <dbReference type="ChEBI" id="CHEBI:43474"/>
        <dbReference type="ChEBI" id="CHEBI:61194"/>
        <dbReference type="ChEBI" id="CHEBI:62286"/>
        <dbReference type="EC" id="3.6.1.64"/>
    </reaction>
    <physiologicalReaction direction="left-to-right" evidence="17">
        <dbReference type="Rhea" id="RHEA:35212"/>
    </physiologicalReaction>
</comment>
<proteinExistence type="inferred from homology"/>
<dbReference type="GO" id="GO:1990174">
    <property type="term" value="F:phosphodiesterase decapping endonuclease activity"/>
    <property type="evidence" value="ECO:0007669"/>
    <property type="project" value="TreeGrafter"/>
</dbReference>
<evidence type="ECO:0000256" key="1">
    <source>
        <dbReference type="ARBA" id="ARBA00001941"/>
    </source>
</evidence>
<dbReference type="InterPro" id="IPR000086">
    <property type="entry name" value="NUDIX_hydrolase_dom"/>
</dbReference>
<dbReference type="Pfam" id="PF22327">
    <property type="entry name" value="Nudt16-like"/>
    <property type="match status" value="1"/>
</dbReference>
<dbReference type="GO" id="GO:0016077">
    <property type="term" value="P:sno(s)RNA catabolic process"/>
    <property type="evidence" value="ECO:0007669"/>
    <property type="project" value="TreeGrafter"/>
</dbReference>
<organism evidence="19">
    <name type="scientific">Clastoptera arizonana</name>
    <name type="common">Arizona spittle bug</name>
    <dbReference type="NCBI Taxonomy" id="38151"/>
    <lineage>
        <taxon>Eukaryota</taxon>
        <taxon>Metazoa</taxon>
        <taxon>Ecdysozoa</taxon>
        <taxon>Arthropoda</taxon>
        <taxon>Hexapoda</taxon>
        <taxon>Insecta</taxon>
        <taxon>Pterygota</taxon>
        <taxon>Neoptera</taxon>
        <taxon>Paraneoptera</taxon>
        <taxon>Hemiptera</taxon>
        <taxon>Auchenorrhyncha</taxon>
        <taxon>Cercopoidea</taxon>
        <taxon>Clastopteridae</taxon>
        <taxon>Clastoptera</taxon>
    </lineage>
</organism>
<keyword evidence="6" id="KW-0546">Nucleotide metabolism</keyword>
<dbReference type="PROSITE" id="PS51462">
    <property type="entry name" value="NUDIX"/>
    <property type="match status" value="1"/>
</dbReference>
<dbReference type="InterPro" id="IPR054754">
    <property type="entry name" value="NudT16"/>
</dbReference>
<evidence type="ECO:0000256" key="15">
    <source>
        <dbReference type="ARBA" id="ARBA00047661"/>
    </source>
</evidence>
<dbReference type="PANTHER" id="PTHR31699">
    <property type="entry name" value="NUDIX T16 FAMILY MEMBER"/>
    <property type="match status" value="1"/>
</dbReference>
<evidence type="ECO:0000256" key="17">
    <source>
        <dbReference type="ARBA" id="ARBA00048945"/>
    </source>
</evidence>
<evidence type="ECO:0000259" key="18">
    <source>
        <dbReference type="PROSITE" id="PS51462"/>
    </source>
</evidence>
<dbReference type="InterPro" id="IPR020084">
    <property type="entry name" value="NUDIX_hydrolase_CS"/>
</dbReference>
<dbReference type="Gene3D" id="3.90.79.10">
    <property type="entry name" value="Nucleoside Triphosphate Pyrophosphohydrolase"/>
    <property type="match status" value="1"/>
</dbReference>
<evidence type="ECO:0000256" key="7">
    <source>
        <dbReference type="ARBA" id="ARBA00023242"/>
    </source>
</evidence>
<comment type="subcellular location">
    <subcellularLocation>
        <location evidence="2">Nucleus</location>
        <location evidence="2">Nucleolus</location>
    </subcellularLocation>
    <subcellularLocation>
        <location evidence="3">Nucleus</location>
        <location evidence="3">Nucleoplasm</location>
    </subcellularLocation>
</comment>
<evidence type="ECO:0000256" key="11">
    <source>
        <dbReference type="ARBA" id="ARBA00041450"/>
    </source>
</evidence>
<evidence type="ECO:0000256" key="3">
    <source>
        <dbReference type="ARBA" id="ARBA00004642"/>
    </source>
</evidence>
<keyword evidence="5" id="KW-0694">RNA-binding</keyword>
<evidence type="ECO:0000256" key="5">
    <source>
        <dbReference type="ARBA" id="ARBA00022884"/>
    </source>
</evidence>
<dbReference type="PROSITE" id="PS00893">
    <property type="entry name" value="NUDIX_BOX"/>
    <property type="match status" value="1"/>
</dbReference>
<dbReference type="AlphaFoldDB" id="A0A1B6E325"/>
<feature type="domain" description="Nudix hydrolase" evidence="18">
    <location>
        <begin position="66"/>
        <end position="220"/>
    </location>
</feature>
<evidence type="ECO:0000256" key="6">
    <source>
        <dbReference type="ARBA" id="ARBA00023080"/>
    </source>
</evidence>
<reference evidence="19" key="1">
    <citation type="submission" date="2015-12" db="EMBL/GenBank/DDBJ databases">
        <title>De novo transcriptome assembly of four potential Pierce s Disease insect vectors from Arizona vineyards.</title>
        <authorList>
            <person name="Tassone E.E."/>
        </authorList>
    </citation>
    <scope>NUCLEOTIDE SEQUENCE</scope>
</reference>
<dbReference type="GO" id="GO:1990003">
    <property type="term" value="F:IDP phosphatase activity"/>
    <property type="evidence" value="ECO:0007669"/>
    <property type="project" value="UniProtKB-EC"/>
</dbReference>
<accession>A0A1B6E325</accession>
<gene>
    <name evidence="19" type="ORF">g.15539</name>
</gene>
<dbReference type="EC" id="3.6.1.64" evidence="9"/>
<name>A0A1B6E325_9HEMI</name>
<evidence type="ECO:0000256" key="13">
    <source>
        <dbReference type="ARBA" id="ARBA00042015"/>
    </source>
</evidence>
<dbReference type="EMBL" id="GEDC01004972">
    <property type="protein sequence ID" value="JAS32326.1"/>
    <property type="molecule type" value="Transcribed_RNA"/>
</dbReference>
<dbReference type="CDD" id="cd18869">
    <property type="entry name" value="NUDIX_U8_SnoRNA_DE_Nudt16"/>
    <property type="match status" value="1"/>
</dbReference>
<evidence type="ECO:0000256" key="9">
    <source>
        <dbReference type="ARBA" id="ARBA00038899"/>
    </source>
</evidence>
<dbReference type="GO" id="GO:0005654">
    <property type="term" value="C:nucleoplasm"/>
    <property type="evidence" value="ECO:0007669"/>
    <property type="project" value="UniProtKB-SubCell"/>
</dbReference>
<evidence type="ECO:0000256" key="2">
    <source>
        <dbReference type="ARBA" id="ARBA00004604"/>
    </source>
</evidence>
<evidence type="ECO:0000256" key="12">
    <source>
        <dbReference type="ARBA" id="ARBA00041656"/>
    </source>
</evidence>
<dbReference type="GO" id="GO:0006402">
    <property type="term" value="P:mRNA catabolic process"/>
    <property type="evidence" value="ECO:0007669"/>
    <property type="project" value="TreeGrafter"/>
</dbReference>
<dbReference type="InterPro" id="IPR015797">
    <property type="entry name" value="NUDIX_hydrolase-like_dom_sf"/>
</dbReference>
<dbReference type="GO" id="GO:0140933">
    <property type="term" value="F:5'-(N(7)-methylguanosine 5'-triphospho)-[mRNA] hydrolase activity"/>
    <property type="evidence" value="ECO:0007669"/>
    <property type="project" value="UniProtKB-EC"/>
</dbReference>
<comment type="catalytic activity">
    <reaction evidence="15">
        <text>a 5'-end (N(7)-methyl 5'-triphosphoguanosine)-ribonucleoside in mRNA + H2O = N(7)-methyl-GDP + a 5'-end phospho-ribonucleoside in mRNA + 2 H(+)</text>
        <dbReference type="Rhea" id="RHEA:67484"/>
        <dbReference type="Rhea" id="RHEA-COMP:15692"/>
        <dbReference type="Rhea" id="RHEA-COMP:17167"/>
        <dbReference type="ChEBI" id="CHEBI:15377"/>
        <dbReference type="ChEBI" id="CHEBI:15378"/>
        <dbReference type="ChEBI" id="CHEBI:63714"/>
        <dbReference type="ChEBI" id="CHEBI:138282"/>
        <dbReference type="ChEBI" id="CHEBI:156461"/>
        <dbReference type="EC" id="3.6.1.62"/>
    </reaction>
    <physiologicalReaction direction="left-to-right" evidence="15">
        <dbReference type="Rhea" id="RHEA:67485"/>
    </physiologicalReaction>
</comment>